<dbReference type="InterPro" id="IPR029044">
    <property type="entry name" value="Nucleotide-diphossugar_trans"/>
</dbReference>
<keyword evidence="3 9" id="KW-0808">Transferase</keyword>
<evidence type="ECO:0000259" key="8">
    <source>
        <dbReference type="Pfam" id="PF00535"/>
    </source>
</evidence>
<dbReference type="InterPro" id="IPR050256">
    <property type="entry name" value="Glycosyltransferase_2"/>
</dbReference>
<organism evidence="9 10">
    <name type="scientific">Erwinia tracheiphila</name>
    <dbReference type="NCBI Taxonomy" id="65700"/>
    <lineage>
        <taxon>Bacteria</taxon>
        <taxon>Pseudomonadati</taxon>
        <taxon>Pseudomonadota</taxon>
        <taxon>Gammaproteobacteria</taxon>
        <taxon>Enterobacterales</taxon>
        <taxon>Erwiniaceae</taxon>
        <taxon>Erwinia</taxon>
    </lineage>
</organism>
<evidence type="ECO:0000313" key="10">
    <source>
        <dbReference type="Proteomes" id="UP000264980"/>
    </source>
</evidence>
<dbReference type="AlphaFoldDB" id="A0A345CNV2"/>
<evidence type="ECO:0000256" key="7">
    <source>
        <dbReference type="SAM" id="Phobius"/>
    </source>
</evidence>
<feature type="transmembrane region" description="Helical" evidence="7">
    <location>
        <begin position="259"/>
        <end position="284"/>
    </location>
</feature>
<dbReference type="GO" id="GO:0005886">
    <property type="term" value="C:plasma membrane"/>
    <property type="evidence" value="ECO:0007669"/>
    <property type="project" value="TreeGrafter"/>
</dbReference>
<dbReference type="RefSeq" id="WP_233478884.1">
    <property type="nucleotide sequence ID" value="NZ_CP013970.1"/>
</dbReference>
<protein>
    <submittedName>
        <fullName evidence="9">Glycosyltransferase</fullName>
    </submittedName>
</protein>
<feature type="transmembrane region" description="Helical" evidence="7">
    <location>
        <begin position="226"/>
        <end position="247"/>
    </location>
</feature>
<dbReference type="PANTHER" id="PTHR48090:SF1">
    <property type="entry name" value="PROPHAGE BACTOPRENOL GLUCOSYL TRANSFERASE HOMOLOG"/>
    <property type="match status" value="1"/>
</dbReference>
<dbReference type="EMBL" id="CP013970">
    <property type="protein sequence ID" value="AXF75119.1"/>
    <property type="molecule type" value="Genomic_DNA"/>
</dbReference>
<name>A0A345CNV2_9GAMM</name>
<keyword evidence="6 7" id="KW-0472">Membrane</keyword>
<keyword evidence="2" id="KW-0328">Glycosyltransferase</keyword>
<evidence type="ECO:0000256" key="2">
    <source>
        <dbReference type="ARBA" id="ARBA00022676"/>
    </source>
</evidence>
<evidence type="ECO:0000256" key="1">
    <source>
        <dbReference type="ARBA" id="ARBA00004141"/>
    </source>
</evidence>
<dbReference type="Proteomes" id="UP000264980">
    <property type="component" value="Chromosome"/>
</dbReference>
<dbReference type="PANTHER" id="PTHR48090">
    <property type="entry name" value="UNDECAPRENYL-PHOSPHATE 4-DEOXY-4-FORMAMIDO-L-ARABINOSE TRANSFERASE-RELATED"/>
    <property type="match status" value="1"/>
</dbReference>
<sequence>MKISLIVPVFNEEDAIPIFYHAAKEKLSAYNIEFVFIDDGSTDTTEQVITSMAEVDTAVKAISLIRNFGKESALLAGLEHATGDAVIPIDVDLQDPIEIIPSLISKWQEGWPVVLAKRCDRNSDSHFKRKTAIWFYRLHNKISSPKIEENVGDFRLLSRETVENIKLLQERNLFMKGLLSWVEGNAAVVEYSRAERTTGQTKFNCWKLWNLALEGLTSFSTFPLRIWTYIGFLVAALSFLYGAWMIIDKMVWGNPVAGYPSLLVSILFLGGVQLIGIGVLGEYIGRIYIETKQRPRYLIKKSKRTR</sequence>
<evidence type="ECO:0000256" key="5">
    <source>
        <dbReference type="ARBA" id="ARBA00022989"/>
    </source>
</evidence>
<dbReference type="Pfam" id="PF00535">
    <property type="entry name" value="Glycos_transf_2"/>
    <property type="match status" value="1"/>
</dbReference>
<dbReference type="SUPFAM" id="SSF53448">
    <property type="entry name" value="Nucleotide-diphospho-sugar transferases"/>
    <property type="match status" value="1"/>
</dbReference>
<dbReference type="InterPro" id="IPR001173">
    <property type="entry name" value="Glyco_trans_2-like"/>
</dbReference>
<feature type="domain" description="Glycosyltransferase 2-like" evidence="8">
    <location>
        <begin position="4"/>
        <end position="164"/>
    </location>
</feature>
<evidence type="ECO:0000313" key="9">
    <source>
        <dbReference type="EMBL" id="AXF75119.1"/>
    </source>
</evidence>
<gene>
    <name evidence="9" type="ORF">AV903_01705</name>
</gene>
<dbReference type="GO" id="GO:0016757">
    <property type="term" value="F:glycosyltransferase activity"/>
    <property type="evidence" value="ECO:0007669"/>
    <property type="project" value="UniProtKB-KW"/>
</dbReference>
<reference evidence="9 10" key="1">
    <citation type="submission" date="2016-01" db="EMBL/GenBank/DDBJ databases">
        <authorList>
            <person name="Oliw E.H."/>
        </authorList>
    </citation>
    <scope>NUCLEOTIDE SEQUENCE [LARGE SCALE GENOMIC DNA]</scope>
    <source>
        <strain evidence="9 10">MDcuke</strain>
    </source>
</reference>
<evidence type="ECO:0000256" key="3">
    <source>
        <dbReference type="ARBA" id="ARBA00022679"/>
    </source>
</evidence>
<proteinExistence type="predicted"/>
<dbReference type="CDD" id="cd04187">
    <property type="entry name" value="DPM1_like_bac"/>
    <property type="match status" value="1"/>
</dbReference>
<accession>A0A345CNV2</accession>
<comment type="subcellular location">
    <subcellularLocation>
        <location evidence="1">Membrane</location>
        <topology evidence="1">Multi-pass membrane protein</topology>
    </subcellularLocation>
</comment>
<evidence type="ECO:0000256" key="4">
    <source>
        <dbReference type="ARBA" id="ARBA00022692"/>
    </source>
</evidence>
<evidence type="ECO:0000256" key="6">
    <source>
        <dbReference type="ARBA" id="ARBA00023136"/>
    </source>
</evidence>
<dbReference type="Gene3D" id="3.90.550.10">
    <property type="entry name" value="Spore Coat Polysaccharide Biosynthesis Protein SpsA, Chain A"/>
    <property type="match status" value="1"/>
</dbReference>
<keyword evidence="4 7" id="KW-0812">Transmembrane</keyword>
<keyword evidence="5 7" id="KW-1133">Transmembrane helix</keyword>